<dbReference type="STRING" id="1131935.PDENDC454_28560"/>
<dbReference type="AlphaFoldDB" id="H3SQ51"/>
<accession>H3SQ51</accession>
<dbReference type="Gene3D" id="2.60.40.1120">
    <property type="entry name" value="Carboxypeptidase-like, regulatory domain"/>
    <property type="match status" value="1"/>
</dbReference>
<name>H3SQ51_9BACL</name>
<keyword evidence="4" id="KW-1185">Reference proteome</keyword>
<dbReference type="Gene3D" id="3.10.620.30">
    <property type="match status" value="1"/>
</dbReference>
<dbReference type="PANTHER" id="PTHR35532">
    <property type="entry name" value="SIMILAR TO POLYHYDROXYALKANOATE DEPOLYMERASE"/>
    <property type="match status" value="1"/>
</dbReference>
<dbReference type="Proteomes" id="UP000003900">
    <property type="component" value="Unassembled WGS sequence"/>
</dbReference>
<dbReference type="PATRIC" id="fig|1131935.3.peg.5914"/>
<dbReference type="Pfam" id="PF01841">
    <property type="entry name" value="Transglut_core"/>
    <property type="match status" value="1"/>
</dbReference>
<protein>
    <submittedName>
        <fullName evidence="3">Transglutaminase domain-containing protein</fullName>
    </submittedName>
</protein>
<evidence type="ECO:0000313" key="4">
    <source>
        <dbReference type="Proteomes" id="UP000003900"/>
    </source>
</evidence>
<dbReference type="InterPro" id="IPR002931">
    <property type="entry name" value="Transglutaminase-like"/>
</dbReference>
<evidence type="ECO:0000259" key="2">
    <source>
        <dbReference type="SMART" id="SM00460"/>
    </source>
</evidence>
<sequence>MSKLNVTDGQWLQRLKEKFQYKRQLACYREEALFGIFDGPLTEEERFCLQFLYAYMPLHDMADYDGDYFLKHVRRTLETRDLAPWGERIPQDVFLNFVLPYRVNNENMDDSRHVIFGELFDRVKNKSMTEAILETNYWCHEKATYIGTDMRTVSPLTLMRTALGRCGEQSTLAVAALRSVGIPARQCYTPRWAHCDSNHAWVEAWADGEWHFLGACEPEARLDEGWFRAPSRRAMLVNTRVAADYIGPEETCSDHPWYTEINLLGNYAPRKTITVRVVTEAGEPAQAEVQFQLFAEFSAIATLPTDSLGRASFTTGYGDLVIHARGEQGWGCRKIAVGDTEECDIVLRRGAPQAGTLEWDMAPPPELAESGGDEAGEEERRIHDRRIQHGTATRAAYEATFWTAAQAEELAREIGLPEKRVKDILLAARGGSAEMAAFLKAQTPVHGEWALKLLESMRSKDLHDTMQPTLVEHLEGAMPFKDQAGDDRLFADYVLCPRVHFEMIAPYRAFFRQQFTPDEQAQYRTEPQALADRLGREIGLVHGMDRYAGMATPAGAYRLKRTDRLSRDICFVAAARSLGIPARLDPLHADPEYWAGGQWIRVEFPAEAGQAEAAAAEEAIGKGGIRFGRGEGGPEAAYYHNFTIARLEDGLYRTLTFPFGEKEMYGKTIDVPAGDYRLTTGVRLTDGTVLARLTFFTVPAGSVVPVTIAFRQEQIEVPVLSRLAPEQLGALDIPAEGAVLAWLDPEREPSKHLARELRQLQAELDAWGGRIELRVEEQRNRGPFSLEGMPQRTRYAVDEAGADLQAIQPSLPGWNGNEFPLVFVIDRELRLRYLSQGYKLGIVDEIVKVLKHI</sequence>
<feature type="domain" description="Transglutaminase-like" evidence="2">
    <location>
        <begin position="556"/>
        <end position="606"/>
    </location>
</feature>
<dbReference type="SUPFAM" id="SSF54001">
    <property type="entry name" value="Cysteine proteinases"/>
    <property type="match status" value="2"/>
</dbReference>
<evidence type="ECO:0000313" key="3">
    <source>
        <dbReference type="EMBL" id="EHQ58771.1"/>
    </source>
</evidence>
<organism evidence="3 4">
    <name type="scientific">Paenibacillus dendritiformis C454</name>
    <dbReference type="NCBI Taxonomy" id="1131935"/>
    <lineage>
        <taxon>Bacteria</taxon>
        <taxon>Bacillati</taxon>
        <taxon>Bacillota</taxon>
        <taxon>Bacilli</taxon>
        <taxon>Bacillales</taxon>
        <taxon>Paenibacillaceae</taxon>
        <taxon>Paenibacillus</taxon>
    </lineage>
</organism>
<dbReference type="EMBL" id="AHKH01000198">
    <property type="protein sequence ID" value="EHQ58771.1"/>
    <property type="molecule type" value="Genomic_DNA"/>
</dbReference>
<feature type="domain" description="Transglutaminase-like" evidence="2">
    <location>
        <begin position="158"/>
        <end position="217"/>
    </location>
</feature>
<gene>
    <name evidence="3" type="ORF">PDENDC454_28560</name>
</gene>
<evidence type="ECO:0000256" key="1">
    <source>
        <dbReference type="SAM" id="MobiDB-lite"/>
    </source>
</evidence>
<feature type="region of interest" description="Disordered" evidence="1">
    <location>
        <begin position="356"/>
        <end position="379"/>
    </location>
</feature>
<dbReference type="OrthoDB" id="9787782at2"/>
<dbReference type="RefSeq" id="WP_006680173.1">
    <property type="nucleotide sequence ID" value="NZ_AHKH01000198.1"/>
</dbReference>
<dbReference type="PANTHER" id="PTHR35532:SF5">
    <property type="entry name" value="CARBOHYDRATE-BINDING DOMAIN-CONTAINING PROTEIN"/>
    <property type="match status" value="1"/>
</dbReference>
<dbReference type="SMART" id="SM00460">
    <property type="entry name" value="TGc"/>
    <property type="match status" value="2"/>
</dbReference>
<reference evidence="3 4" key="1">
    <citation type="journal article" date="2012" name="J. Bacteriol.">
        <title>Genome Sequence of the Pattern-Forming Social Bacterium Paenibacillus dendritiformis C454 Chiral Morphotype.</title>
        <authorList>
            <person name="Sirota-Madi A."/>
            <person name="Olender T."/>
            <person name="Helman Y."/>
            <person name="Brainis I."/>
            <person name="Finkelshtein A."/>
            <person name="Roth D."/>
            <person name="Hagai E."/>
            <person name="Leshkowitz D."/>
            <person name="Brodsky L."/>
            <person name="Galatenko V."/>
            <person name="Nikolaev V."/>
            <person name="Gutnick D.L."/>
            <person name="Lancet D."/>
            <person name="Ben-Jacob E."/>
        </authorList>
    </citation>
    <scope>NUCLEOTIDE SEQUENCE [LARGE SCALE GENOMIC DNA]</scope>
    <source>
        <strain evidence="3 4">C454</strain>
    </source>
</reference>
<dbReference type="InterPro" id="IPR038765">
    <property type="entry name" value="Papain-like_cys_pep_sf"/>
</dbReference>
<proteinExistence type="predicted"/>
<comment type="caution">
    <text evidence="3">The sequence shown here is derived from an EMBL/GenBank/DDBJ whole genome shotgun (WGS) entry which is preliminary data.</text>
</comment>